<keyword evidence="2" id="KW-0813">Transport</keyword>
<dbReference type="PANTHER" id="PTHR11384">
    <property type="entry name" value="ATP-BINDING CASSETTE, SUB-FAMILY D MEMBER"/>
    <property type="match status" value="1"/>
</dbReference>
<reference evidence="7 8" key="1">
    <citation type="submission" date="2024-02" db="EMBL/GenBank/DDBJ databases">
        <authorList>
            <person name="Chen Y."/>
            <person name="Shah S."/>
            <person name="Dougan E. K."/>
            <person name="Thang M."/>
            <person name="Chan C."/>
        </authorList>
    </citation>
    <scope>NUCLEOTIDE SEQUENCE [LARGE SCALE GENOMIC DNA]</scope>
</reference>
<dbReference type="InterPro" id="IPR050835">
    <property type="entry name" value="ABC_transporter_sub-D"/>
</dbReference>
<evidence type="ECO:0000256" key="1">
    <source>
        <dbReference type="ARBA" id="ARBA00008575"/>
    </source>
</evidence>
<feature type="domain" description="ABC transporter" evidence="6">
    <location>
        <begin position="11"/>
        <end position="66"/>
    </location>
</feature>
<feature type="non-terminal residue" evidence="7">
    <location>
        <position position="1"/>
    </location>
</feature>
<evidence type="ECO:0000256" key="5">
    <source>
        <dbReference type="ARBA" id="ARBA00023136"/>
    </source>
</evidence>
<evidence type="ECO:0000256" key="4">
    <source>
        <dbReference type="ARBA" id="ARBA00022989"/>
    </source>
</evidence>
<gene>
    <name evidence="7" type="ORF">CCMP2556_LOCUS55073</name>
</gene>
<comment type="caution">
    <text evidence="7">The sequence shown here is derived from an EMBL/GenBank/DDBJ whole genome shotgun (WGS) entry which is preliminary data.</text>
</comment>
<proteinExistence type="inferred from homology"/>
<evidence type="ECO:0000256" key="2">
    <source>
        <dbReference type="ARBA" id="ARBA00022448"/>
    </source>
</evidence>
<sequence length="125" mass="14118">QDSFDDDALRDTLKKVRLQKLVDRYPDLGVKQDWPRLLSLGEQQRLAFARLLLNAPRFAVLDEATSALDVNTEKLLYQILVERGVAVISVGHRPTLAEYHDQVLELSGAGTWRLVPAATYEFGQI</sequence>
<organism evidence="7 8">
    <name type="scientific">Durusdinium trenchii</name>
    <dbReference type="NCBI Taxonomy" id="1381693"/>
    <lineage>
        <taxon>Eukaryota</taxon>
        <taxon>Sar</taxon>
        <taxon>Alveolata</taxon>
        <taxon>Dinophyceae</taxon>
        <taxon>Suessiales</taxon>
        <taxon>Symbiodiniaceae</taxon>
        <taxon>Durusdinium</taxon>
    </lineage>
</organism>
<dbReference type="Proteomes" id="UP001642484">
    <property type="component" value="Unassembled WGS sequence"/>
</dbReference>
<evidence type="ECO:0000313" key="7">
    <source>
        <dbReference type="EMBL" id="CAK9117830.1"/>
    </source>
</evidence>
<dbReference type="PANTHER" id="PTHR11384:SF59">
    <property type="entry name" value="LYSOSOMAL COBALAMIN TRANSPORTER ABCD4"/>
    <property type="match status" value="1"/>
</dbReference>
<name>A0ABP0T056_9DINO</name>
<keyword evidence="8" id="KW-1185">Reference proteome</keyword>
<evidence type="ECO:0000256" key="3">
    <source>
        <dbReference type="ARBA" id="ARBA00022692"/>
    </source>
</evidence>
<dbReference type="InterPro" id="IPR003439">
    <property type="entry name" value="ABC_transporter-like_ATP-bd"/>
</dbReference>
<accession>A0ABP0T056</accession>
<dbReference type="EMBL" id="CAXAMN010028828">
    <property type="protein sequence ID" value="CAK9117830.1"/>
    <property type="molecule type" value="Genomic_DNA"/>
</dbReference>
<dbReference type="SUPFAM" id="SSF52540">
    <property type="entry name" value="P-loop containing nucleoside triphosphate hydrolases"/>
    <property type="match status" value="1"/>
</dbReference>
<comment type="similarity">
    <text evidence="1">Belongs to the ABC transporter superfamily. ABCD family. Peroxisomal fatty acyl CoA transporter (TC 3.A.1.203) subfamily.</text>
</comment>
<keyword evidence="5" id="KW-0472">Membrane</keyword>
<evidence type="ECO:0000259" key="6">
    <source>
        <dbReference type="Pfam" id="PF00005"/>
    </source>
</evidence>
<evidence type="ECO:0000313" key="8">
    <source>
        <dbReference type="Proteomes" id="UP001642484"/>
    </source>
</evidence>
<dbReference type="Gene3D" id="3.40.50.300">
    <property type="entry name" value="P-loop containing nucleotide triphosphate hydrolases"/>
    <property type="match status" value="1"/>
</dbReference>
<dbReference type="InterPro" id="IPR027417">
    <property type="entry name" value="P-loop_NTPase"/>
</dbReference>
<keyword evidence="3" id="KW-0812">Transmembrane</keyword>
<protein>
    <recommendedName>
        <fullName evidence="6">ABC transporter domain-containing protein</fullName>
    </recommendedName>
</protein>
<dbReference type="Pfam" id="PF00005">
    <property type="entry name" value="ABC_tran"/>
    <property type="match status" value="1"/>
</dbReference>
<keyword evidence="4" id="KW-1133">Transmembrane helix</keyword>